<keyword evidence="3" id="KW-1185">Reference proteome</keyword>
<dbReference type="Proteomes" id="UP000815677">
    <property type="component" value="Unassembled WGS sequence"/>
</dbReference>
<name>A0ABQ0L1F7_MYCCL</name>
<gene>
    <name evidence="2" type="ORF">MCHLO_02501</name>
</gene>
<feature type="compositionally biased region" description="Polar residues" evidence="1">
    <location>
        <begin position="236"/>
        <end position="247"/>
    </location>
</feature>
<evidence type="ECO:0000313" key="2">
    <source>
        <dbReference type="EMBL" id="GAT44898.1"/>
    </source>
</evidence>
<feature type="region of interest" description="Disordered" evidence="1">
    <location>
        <begin position="206"/>
        <end position="260"/>
    </location>
</feature>
<proteinExistence type="predicted"/>
<evidence type="ECO:0000256" key="1">
    <source>
        <dbReference type="SAM" id="MobiDB-lite"/>
    </source>
</evidence>
<organism evidence="2 3">
    <name type="scientific">Mycena chlorophos</name>
    <name type="common">Agaric fungus</name>
    <name type="synonym">Agaricus chlorophos</name>
    <dbReference type="NCBI Taxonomy" id="658473"/>
    <lineage>
        <taxon>Eukaryota</taxon>
        <taxon>Fungi</taxon>
        <taxon>Dikarya</taxon>
        <taxon>Basidiomycota</taxon>
        <taxon>Agaricomycotina</taxon>
        <taxon>Agaricomycetes</taxon>
        <taxon>Agaricomycetidae</taxon>
        <taxon>Agaricales</taxon>
        <taxon>Marasmiineae</taxon>
        <taxon>Mycenaceae</taxon>
        <taxon>Mycena</taxon>
    </lineage>
</organism>
<reference evidence="2" key="1">
    <citation type="submission" date="2014-09" db="EMBL/GenBank/DDBJ databases">
        <title>Genome sequence of the luminous mushroom Mycena chlorophos for searching fungal bioluminescence genes.</title>
        <authorList>
            <person name="Tanaka Y."/>
            <person name="Kasuga D."/>
            <person name="Oba Y."/>
            <person name="Hase S."/>
            <person name="Sato K."/>
            <person name="Oba Y."/>
            <person name="Sakakibara Y."/>
        </authorList>
    </citation>
    <scope>NUCLEOTIDE SEQUENCE</scope>
</reference>
<evidence type="ECO:0000313" key="3">
    <source>
        <dbReference type="Proteomes" id="UP000815677"/>
    </source>
</evidence>
<feature type="compositionally biased region" description="Basic residues" evidence="1">
    <location>
        <begin position="127"/>
        <end position="136"/>
    </location>
</feature>
<dbReference type="EMBL" id="DF840308">
    <property type="protein sequence ID" value="GAT44898.1"/>
    <property type="molecule type" value="Genomic_DNA"/>
</dbReference>
<sequence>MADGFPWDIFSANTLPSMIADVHRARGLSSKTLNKDESLALLRRIEEHGLDTALKSTRKHEEVEEEEPKPKRGRSTRKTEAVEETISAPAKRGRSRRAKPGEEETTPSPSERYRRAPATRGPSTRASRSRAPHRTSARVQATASPSTSTRKQSASVSRRAQQDHQVQQVSQPQPQPKPKDKGKLIFDGVELRKFLPARAKAGALVNAHADDDEEMPPAGDDSTTSGTASAPLLLAPTSSGVLSSGGVNPNPQLSPPAQPPEWLKNCVQDLQNEWKSVKFEVVCRPNAPENATAWEWRIKCLDCPGKLYVTGPGQTLEHYKLHLKNRLHRQRVTERMNGA</sequence>
<feature type="compositionally biased region" description="Polar residues" evidence="1">
    <location>
        <begin position="137"/>
        <end position="159"/>
    </location>
</feature>
<feature type="region of interest" description="Disordered" evidence="1">
    <location>
        <begin position="47"/>
        <end position="185"/>
    </location>
</feature>
<protein>
    <submittedName>
        <fullName evidence="2">Uncharacterized protein</fullName>
    </submittedName>
</protein>
<feature type="compositionally biased region" description="Low complexity" evidence="1">
    <location>
        <begin position="163"/>
        <end position="172"/>
    </location>
</feature>
<accession>A0ABQ0L1F7</accession>